<dbReference type="RefSeq" id="WP_097042884.1">
    <property type="nucleotide sequence ID" value="NZ_OBEK01000004.1"/>
</dbReference>
<dbReference type="InterPro" id="IPR036409">
    <property type="entry name" value="Aldolase_II/adducin_N_sf"/>
</dbReference>
<dbReference type="Pfam" id="PF00596">
    <property type="entry name" value="Aldolase_II"/>
    <property type="match status" value="1"/>
</dbReference>
<comment type="cofactor">
    <cofactor evidence="2">
        <name>Zn(2+)</name>
        <dbReference type="ChEBI" id="CHEBI:29105"/>
    </cofactor>
</comment>
<dbReference type="EMBL" id="OBEK01000004">
    <property type="protein sequence ID" value="SNZ15623.1"/>
    <property type="molecule type" value="Genomic_DNA"/>
</dbReference>
<dbReference type="PANTHER" id="PTHR22789">
    <property type="entry name" value="FUCULOSE PHOSPHATE ALDOLASE"/>
    <property type="match status" value="1"/>
</dbReference>
<evidence type="ECO:0000256" key="8">
    <source>
        <dbReference type="ARBA" id="ARBA00023235"/>
    </source>
</evidence>
<protein>
    <recommendedName>
        <fullName evidence="12 13">L-ribulose-5-phosphate 4-epimerase</fullName>
        <ecNumber evidence="4 13">5.1.3.4</ecNumber>
    </recommendedName>
</protein>
<keyword evidence="5" id="KW-0479">Metal-binding</keyword>
<comment type="pathway">
    <text evidence="11">Carbohydrate degradation; L-arabinose degradation via L-ribulose; D-xylulose 5-phosphate from L-arabinose (bacterial route): step 3/3.</text>
</comment>
<dbReference type="Proteomes" id="UP000219356">
    <property type="component" value="Unassembled WGS sequence"/>
</dbReference>
<dbReference type="NCBIfam" id="TIGR00760">
    <property type="entry name" value="araD"/>
    <property type="match status" value="1"/>
</dbReference>
<evidence type="ECO:0000256" key="7">
    <source>
        <dbReference type="ARBA" id="ARBA00022935"/>
    </source>
</evidence>
<sequence length="233" mass="25775">MLNDLKEQVLQANLDLPKHELVTFTWGNVSGINRDSGLVVIKPSGVAYEKLTVKDMVVVNLDGEVVEGDLKPSSDTATHLVLYKHFDAIGGIVHTHSTWATAFAQSAKGVPALGTTHADYFYGTVPCTRPMTVQEIKHNYELETGNVIVETFQKQGLDPNQIPSVLVHKHAPFNWGKSPAEAVHNAVVLEEVARLAHLSYQLDHQVDDMEQELLDKHYLRKHGAGAYYGQKTT</sequence>
<evidence type="ECO:0000256" key="9">
    <source>
        <dbReference type="ARBA" id="ARBA00023277"/>
    </source>
</evidence>
<dbReference type="STRING" id="586416.GZ22_02565"/>
<dbReference type="NCBIfam" id="NF009003">
    <property type="entry name" value="PRK12348.1"/>
    <property type="match status" value="1"/>
</dbReference>
<keyword evidence="9" id="KW-0119">Carbohydrate metabolism</keyword>
<evidence type="ECO:0000256" key="11">
    <source>
        <dbReference type="ARBA" id="ARBA00060520"/>
    </source>
</evidence>
<gene>
    <name evidence="15" type="ORF">SAMN05421503_2682</name>
</gene>
<evidence type="ECO:0000256" key="4">
    <source>
        <dbReference type="ARBA" id="ARBA00013186"/>
    </source>
</evidence>
<evidence type="ECO:0000256" key="10">
    <source>
        <dbReference type="ARBA" id="ARBA00053542"/>
    </source>
</evidence>
<dbReference type="EC" id="5.1.3.4" evidence="4 13"/>
<keyword evidence="16" id="KW-1185">Reference proteome</keyword>
<evidence type="ECO:0000313" key="16">
    <source>
        <dbReference type="Proteomes" id="UP000219356"/>
    </source>
</evidence>
<evidence type="ECO:0000256" key="3">
    <source>
        <dbReference type="ARBA" id="ARBA00010037"/>
    </source>
</evidence>
<dbReference type="AlphaFoldDB" id="A0A285P390"/>
<comment type="catalytic activity">
    <reaction evidence="1">
        <text>L-ribulose 5-phosphate = D-xylulose 5-phosphate</text>
        <dbReference type="Rhea" id="RHEA:22368"/>
        <dbReference type="ChEBI" id="CHEBI:57737"/>
        <dbReference type="ChEBI" id="CHEBI:58226"/>
        <dbReference type="EC" id="5.1.3.4"/>
    </reaction>
</comment>
<keyword evidence="8" id="KW-0413">Isomerase</keyword>
<dbReference type="FunFam" id="3.40.225.10:FF:000001">
    <property type="entry name" value="L-ribulose-5-phosphate 4-epimerase UlaF"/>
    <property type="match status" value="1"/>
</dbReference>
<dbReference type="GO" id="GO:0016832">
    <property type="term" value="F:aldehyde-lyase activity"/>
    <property type="evidence" value="ECO:0007669"/>
    <property type="project" value="TreeGrafter"/>
</dbReference>
<dbReference type="CDD" id="cd00398">
    <property type="entry name" value="Aldolase_II"/>
    <property type="match status" value="1"/>
</dbReference>
<comment type="similarity">
    <text evidence="3">Belongs to the aldolase class II family. AraD/FucA subfamily.</text>
</comment>
<reference evidence="16" key="1">
    <citation type="submission" date="2017-09" db="EMBL/GenBank/DDBJ databases">
        <authorList>
            <person name="Varghese N."/>
            <person name="Submissions S."/>
        </authorList>
    </citation>
    <scope>NUCLEOTIDE SEQUENCE [LARGE SCALE GENOMIC DNA]</scope>
    <source>
        <strain evidence="16">CGMCC 1.8913</strain>
    </source>
</reference>
<organism evidence="15 16">
    <name type="scientific">Terribacillus aidingensis</name>
    <dbReference type="NCBI Taxonomy" id="586416"/>
    <lineage>
        <taxon>Bacteria</taxon>
        <taxon>Bacillati</taxon>
        <taxon>Bacillota</taxon>
        <taxon>Bacilli</taxon>
        <taxon>Bacillales</taxon>
        <taxon>Bacillaceae</taxon>
        <taxon>Terribacillus</taxon>
    </lineage>
</organism>
<keyword evidence="6" id="KW-0862">Zinc</keyword>
<dbReference type="InterPro" id="IPR001303">
    <property type="entry name" value="Aldolase_II/adducin_N"/>
</dbReference>
<evidence type="ECO:0000313" key="15">
    <source>
        <dbReference type="EMBL" id="SNZ15623.1"/>
    </source>
</evidence>
<dbReference type="InterPro" id="IPR004661">
    <property type="entry name" value="AraD"/>
</dbReference>
<accession>A0A285P390</accession>
<name>A0A285P390_9BACI</name>
<feature type="domain" description="Class II aldolase/adducin N-terminal" evidence="14">
    <location>
        <begin position="7"/>
        <end position="197"/>
    </location>
</feature>
<keyword evidence="7" id="KW-0054">Arabinose catabolism</keyword>
<dbReference type="SMART" id="SM01007">
    <property type="entry name" value="Aldolase_II"/>
    <property type="match status" value="1"/>
</dbReference>
<evidence type="ECO:0000256" key="13">
    <source>
        <dbReference type="NCBIfam" id="TIGR00760"/>
    </source>
</evidence>
<dbReference type="OrthoDB" id="9786287at2"/>
<dbReference type="SUPFAM" id="SSF53639">
    <property type="entry name" value="AraD/HMP-PK domain-like"/>
    <property type="match status" value="1"/>
</dbReference>
<dbReference type="NCBIfam" id="NF006047">
    <property type="entry name" value="PRK08193.1"/>
    <property type="match status" value="1"/>
</dbReference>
<dbReference type="Gene3D" id="3.40.225.10">
    <property type="entry name" value="Class II aldolase/adducin N-terminal domain"/>
    <property type="match status" value="1"/>
</dbReference>
<evidence type="ECO:0000256" key="12">
    <source>
        <dbReference type="ARBA" id="ARBA00074961"/>
    </source>
</evidence>
<comment type="function">
    <text evidence="10">Involved in the degradation of L-arabinose. Catalyzes the interconversion of L-ribulose 5-phosphate (LRu5P) and D-xylulose 5-phosphate (D-Xu5P) via a retroaldol/aldol mechanism (carbon-carbon bond cleavage analogous to a class II aldolase reaction).</text>
</comment>
<evidence type="ECO:0000256" key="6">
    <source>
        <dbReference type="ARBA" id="ARBA00022833"/>
    </source>
</evidence>
<evidence type="ECO:0000259" key="14">
    <source>
        <dbReference type="SMART" id="SM01007"/>
    </source>
</evidence>
<dbReference type="GO" id="GO:0008742">
    <property type="term" value="F:L-ribulose-phosphate 4-epimerase activity"/>
    <property type="evidence" value="ECO:0007669"/>
    <property type="project" value="UniProtKB-UniRule"/>
</dbReference>
<dbReference type="GO" id="GO:0019572">
    <property type="term" value="P:L-arabinose catabolic process"/>
    <property type="evidence" value="ECO:0007669"/>
    <property type="project" value="InterPro"/>
</dbReference>
<evidence type="ECO:0000256" key="5">
    <source>
        <dbReference type="ARBA" id="ARBA00022723"/>
    </source>
</evidence>
<dbReference type="PANTHER" id="PTHR22789:SF8">
    <property type="entry name" value="L-RIBULOSE-5-PHOSPHATE 4-EPIMERASE SGBE"/>
    <property type="match status" value="1"/>
</dbReference>
<evidence type="ECO:0000256" key="2">
    <source>
        <dbReference type="ARBA" id="ARBA00001947"/>
    </source>
</evidence>
<proteinExistence type="inferred from homology"/>
<dbReference type="GO" id="GO:0008270">
    <property type="term" value="F:zinc ion binding"/>
    <property type="evidence" value="ECO:0007669"/>
    <property type="project" value="InterPro"/>
</dbReference>
<evidence type="ECO:0000256" key="1">
    <source>
        <dbReference type="ARBA" id="ARBA00001726"/>
    </source>
</evidence>
<dbReference type="GO" id="GO:0005829">
    <property type="term" value="C:cytosol"/>
    <property type="evidence" value="ECO:0007669"/>
    <property type="project" value="TreeGrafter"/>
</dbReference>
<dbReference type="InterPro" id="IPR050197">
    <property type="entry name" value="Aldolase_class_II_sugar_metab"/>
</dbReference>